<evidence type="ECO:0000256" key="5">
    <source>
        <dbReference type="SAM" id="Coils"/>
    </source>
</evidence>
<dbReference type="PANTHER" id="PTHR47256">
    <property type="entry name" value="ZN(II)2CYS6 TRANSCRIPTION FACTOR (EUROFUNG)-RELATED"/>
    <property type="match status" value="1"/>
</dbReference>
<evidence type="ECO:0000256" key="3">
    <source>
        <dbReference type="ARBA" id="ARBA00023163"/>
    </source>
</evidence>
<dbReference type="GO" id="GO:0003677">
    <property type="term" value="F:DNA binding"/>
    <property type="evidence" value="ECO:0007669"/>
    <property type="project" value="UniProtKB-KW"/>
</dbReference>
<dbReference type="GO" id="GO:0000981">
    <property type="term" value="F:DNA-binding transcription factor activity, RNA polymerase II-specific"/>
    <property type="evidence" value="ECO:0007669"/>
    <property type="project" value="InterPro"/>
</dbReference>
<dbReference type="Pfam" id="PF00172">
    <property type="entry name" value="Zn_clus"/>
    <property type="match status" value="1"/>
</dbReference>
<evidence type="ECO:0000256" key="2">
    <source>
        <dbReference type="ARBA" id="ARBA00023125"/>
    </source>
</evidence>
<dbReference type="GeneID" id="36553320"/>
<dbReference type="SUPFAM" id="SSF57701">
    <property type="entry name" value="Zn2/Cys6 DNA-binding domain"/>
    <property type="match status" value="1"/>
</dbReference>
<feature type="compositionally biased region" description="Polar residues" evidence="6">
    <location>
        <begin position="1"/>
        <end position="12"/>
    </location>
</feature>
<dbReference type="SMART" id="SM00066">
    <property type="entry name" value="GAL4"/>
    <property type="match status" value="1"/>
</dbReference>
<dbReference type="PANTHER" id="PTHR47256:SF3">
    <property type="entry name" value="ZN(II)2CYS6 TRANSCRIPTION FACTOR (EUROFUNG)"/>
    <property type="match status" value="1"/>
</dbReference>
<evidence type="ECO:0000259" key="7">
    <source>
        <dbReference type="PROSITE" id="PS50048"/>
    </source>
</evidence>
<dbReference type="OrthoDB" id="4161332at2759"/>
<dbReference type="Gene3D" id="4.10.240.10">
    <property type="entry name" value="Zn(2)-C6 fungal-type DNA-binding domain"/>
    <property type="match status" value="1"/>
</dbReference>
<feature type="domain" description="Zn(2)-C6 fungal-type" evidence="7">
    <location>
        <begin position="52"/>
        <end position="82"/>
    </location>
</feature>
<keyword evidence="3" id="KW-0804">Transcription</keyword>
<dbReference type="GO" id="GO:0009893">
    <property type="term" value="P:positive regulation of metabolic process"/>
    <property type="evidence" value="ECO:0007669"/>
    <property type="project" value="UniProtKB-ARBA"/>
</dbReference>
<keyword evidence="4" id="KW-0539">Nucleus</keyword>
<proteinExistence type="predicted"/>
<feature type="region of interest" description="Disordered" evidence="6">
    <location>
        <begin position="1"/>
        <end position="49"/>
    </location>
</feature>
<protein>
    <submittedName>
        <fullName evidence="8">Putative C6 transcription factor</fullName>
    </submittedName>
</protein>
<dbReference type="PROSITE" id="PS50048">
    <property type="entry name" value="ZN2_CY6_FUNGAL_2"/>
    <property type="match status" value="1"/>
</dbReference>
<name>A0A2I2G6U1_9EURO</name>
<evidence type="ECO:0000313" key="9">
    <source>
        <dbReference type="Proteomes" id="UP000234275"/>
    </source>
</evidence>
<evidence type="ECO:0000256" key="4">
    <source>
        <dbReference type="ARBA" id="ARBA00023242"/>
    </source>
</evidence>
<organism evidence="8 9">
    <name type="scientific">Aspergillus steynii IBT 23096</name>
    <dbReference type="NCBI Taxonomy" id="1392250"/>
    <lineage>
        <taxon>Eukaryota</taxon>
        <taxon>Fungi</taxon>
        <taxon>Dikarya</taxon>
        <taxon>Ascomycota</taxon>
        <taxon>Pezizomycotina</taxon>
        <taxon>Eurotiomycetes</taxon>
        <taxon>Eurotiomycetidae</taxon>
        <taxon>Eurotiales</taxon>
        <taxon>Aspergillaceae</taxon>
        <taxon>Aspergillus</taxon>
        <taxon>Aspergillus subgen. Circumdati</taxon>
    </lineage>
</organism>
<dbReference type="EMBL" id="MSFO01000004">
    <property type="protein sequence ID" value="PLB48594.1"/>
    <property type="molecule type" value="Genomic_DNA"/>
</dbReference>
<accession>A0A2I2G6U1</accession>
<dbReference type="RefSeq" id="XP_024703896.1">
    <property type="nucleotide sequence ID" value="XM_024845621.1"/>
</dbReference>
<dbReference type="CDD" id="cd12148">
    <property type="entry name" value="fungal_TF_MHR"/>
    <property type="match status" value="1"/>
</dbReference>
<evidence type="ECO:0000256" key="1">
    <source>
        <dbReference type="ARBA" id="ARBA00023015"/>
    </source>
</evidence>
<keyword evidence="5" id="KW-0175">Coiled coil</keyword>
<dbReference type="AlphaFoldDB" id="A0A2I2G6U1"/>
<comment type="caution">
    <text evidence="8">The sequence shown here is derived from an EMBL/GenBank/DDBJ whole genome shotgun (WGS) entry which is preliminary data.</text>
</comment>
<dbReference type="Proteomes" id="UP000234275">
    <property type="component" value="Unassembled WGS sequence"/>
</dbReference>
<dbReference type="STRING" id="1392250.A0A2I2G6U1"/>
<keyword evidence="1" id="KW-0805">Transcription regulation</keyword>
<sequence>MDSVGAQSSTSGARAVPEGQLPGPVSAPAQRKRAIPRSATAGTIGPRRTPRACVSCREKKSKCDGVRPKCKLCAQTSTVCSYVRSKRETQQWQLQSLRRRIDTYEDLLREILSHSNAEDRRSIEDVVERRFPEAPDAFATLLTTGSLPDQHVSMPYPGLSLRRMQMALASQRDATKIQLLRKDPTVRESQIQAWTSLVDNEVASHLFSLYFTWENPTWHLIDLDVFVHDLERGRTRFCSSLLVHLLLFFGCSFSYNLTRITNRRDEKSLGEKLYAEIQRLWLLERDIVALPTAQSGIMIGLLCCTFGIDRLGTRYIMHGAELARRLDLHEESSTYFQVQPGDDSIAIEKAHKMLAWAIFDVQALASQVYRKTPAWPQPPLVRLLQVEAMVLDEGREWCPYPFRTPTHIPFFYTAAWIRNELVAVVNEIASFALTFPDAARRDDVWDYGYVLYYRLVHWRAHLPWTVMPRHNTTPHVLCLHFYYQATLVSLCGIYLTNFDAVPQDARWDPLAVKDQAMNTIGSLVLLYRHSHGWKSVPIVMLHYFCLAGVDAISKLHPREPKWALVLESCVVGLWHLSLGWGRLCTAFLRTIELVMKATKPDPSLVPPKVSAIFQQLSSSRWSAKDVSSLAADYMVHHIPNGVGTSASANAGPRAQTLESLILSLEGLSMQ</sequence>
<keyword evidence="2" id="KW-0238">DNA-binding</keyword>
<dbReference type="CDD" id="cd00067">
    <property type="entry name" value="GAL4"/>
    <property type="match status" value="1"/>
</dbReference>
<gene>
    <name evidence="8" type="ORF">P170DRAFT_382854</name>
</gene>
<dbReference type="VEuPathDB" id="FungiDB:P170DRAFT_382854"/>
<evidence type="ECO:0000313" key="8">
    <source>
        <dbReference type="EMBL" id="PLB48594.1"/>
    </source>
</evidence>
<keyword evidence="9" id="KW-1185">Reference proteome</keyword>
<reference evidence="8 9" key="1">
    <citation type="submission" date="2016-12" db="EMBL/GenBank/DDBJ databases">
        <title>The genomes of Aspergillus section Nigri reveals drivers in fungal speciation.</title>
        <authorList>
            <consortium name="DOE Joint Genome Institute"/>
            <person name="Vesth T.C."/>
            <person name="Nybo J."/>
            <person name="Theobald S."/>
            <person name="Brandl J."/>
            <person name="Frisvad J.C."/>
            <person name="Nielsen K.F."/>
            <person name="Lyhne E.K."/>
            <person name="Kogle M.E."/>
            <person name="Kuo A."/>
            <person name="Riley R."/>
            <person name="Clum A."/>
            <person name="Nolan M."/>
            <person name="Lipzen A."/>
            <person name="Salamov A."/>
            <person name="Henrissat B."/>
            <person name="Wiebenga A."/>
            <person name="De Vries R.P."/>
            <person name="Grigoriev I.V."/>
            <person name="Mortensen U.H."/>
            <person name="Andersen M.R."/>
            <person name="Baker S.E."/>
        </authorList>
    </citation>
    <scope>NUCLEOTIDE SEQUENCE [LARGE SCALE GENOMIC DNA]</scope>
    <source>
        <strain evidence="8 9">IBT 23096</strain>
    </source>
</reference>
<dbReference type="InterPro" id="IPR053187">
    <property type="entry name" value="Notoamide_regulator"/>
</dbReference>
<evidence type="ECO:0000256" key="6">
    <source>
        <dbReference type="SAM" id="MobiDB-lite"/>
    </source>
</evidence>
<dbReference type="GO" id="GO:0008270">
    <property type="term" value="F:zinc ion binding"/>
    <property type="evidence" value="ECO:0007669"/>
    <property type="project" value="InterPro"/>
</dbReference>
<feature type="coiled-coil region" evidence="5">
    <location>
        <begin position="87"/>
        <end position="114"/>
    </location>
</feature>
<dbReference type="PROSITE" id="PS00463">
    <property type="entry name" value="ZN2_CY6_FUNGAL_1"/>
    <property type="match status" value="1"/>
</dbReference>
<dbReference type="InterPro" id="IPR036864">
    <property type="entry name" value="Zn2-C6_fun-type_DNA-bd_sf"/>
</dbReference>
<dbReference type="InterPro" id="IPR001138">
    <property type="entry name" value="Zn2Cys6_DnaBD"/>
</dbReference>